<dbReference type="InterPro" id="IPR047111">
    <property type="entry name" value="YbaP-like"/>
</dbReference>
<evidence type="ECO:0008006" key="3">
    <source>
        <dbReference type="Google" id="ProtNLM"/>
    </source>
</evidence>
<dbReference type="Proteomes" id="UP000015525">
    <property type="component" value="Unassembled WGS sequence"/>
</dbReference>
<protein>
    <recommendedName>
        <fullName evidence="3">Conjugative transfer protein GumN</fullName>
    </recommendedName>
</protein>
<evidence type="ECO:0000313" key="2">
    <source>
        <dbReference type="Proteomes" id="UP000015525"/>
    </source>
</evidence>
<name>T0HWC4_9SPHN</name>
<dbReference type="AlphaFoldDB" id="T0HWC4"/>
<accession>T0HWC4</accession>
<dbReference type="EMBL" id="ATHO01000150">
    <property type="protein sequence ID" value="EQB01819.1"/>
    <property type="molecule type" value="Genomic_DNA"/>
</dbReference>
<sequence length="316" mass="34300">MLANTLDGTGITMKWPLPRFLTAGLLLLSGCAQEQSVTARPAVAQSSLVRPALWRVSDEDTTIYLFGTVHVLKPGVNWFDGGVKRAFDGSDELVLEIEEPSDPQAMAAAMAHAAMARDGVTLSSRLSPEARQRYQEAMTANGLPWQMFEAFNPWMAGMALSVQPLEKLGYRADLGAEKTLTAAARAAGKKVGALETVERQLGYFAGLPMEQQLKFLEATIDGLPGMDSEFARLIGHWQQGDPERLAEEMNESLEATPELAQVLLIQRNANWARWVRDRLARPGTVFMAVGAGHLAGKGSVQDQLKVLGIASARVAQ</sequence>
<dbReference type="CDD" id="cd14789">
    <property type="entry name" value="Tiki"/>
    <property type="match status" value="1"/>
</dbReference>
<proteinExistence type="predicted"/>
<organism evidence="1 2">
    <name type="scientific">Sphingobium quisquiliarum P25</name>
    <dbReference type="NCBI Taxonomy" id="1329909"/>
    <lineage>
        <taxon>Bacteria</taxon>
        <taxon>Pseudomonadati</taxon>
        <taxon>Pseudomonadota</taxon>
        <taxon>Alphaproteobacteria</taxon>
        <taxon>Sphingomonadales</taxon>
        <taxon>Sphingomonadaceae</taxon>
        <taxon>Sphingobium</taxon>
    </lineage>
</organism>
<comment type="caution">
    <text evidence="1">The sequence shown here is derived from an EMBL/GenBank/DDBJ whole genome shotgun (WGS) entry which is preliminary data.</text>
</comment>
<reference evidence="1 2" key="1">
    <citation type="journal article" date="2013" name="Genome Announc.">
        <title>Draft Genome Sequence of Sphingobium quisquiliarum Strain P25T, a Novel Hexachlorocyclohexane (HCH)-Degrading Bacterium Isolated from an HCH Dumpsite.</title>
        <authorList>
            <person name="Kumar Singh A."/>
            <person name="Sangwan N."/>
            <person name="Sharma A."/>
            <person name="Gupta V."/>
            <person name="Khurana J.P."/>
            <person name="Lal R."/>
        </authorList>
    </citation>
    <scope>NUCLEOTIDE SEQUENCE [LARGE SCALE GENOMIC DNA]</scope>
    <source>
        <strain evidence="1 2">P25</strain>
    </source>
</reference>
<gene>
    <name evidence="1" type="ORF">L288_17415</name>
</gene>
<dbReference type="Pfam" id="PF01963">
    <property type="entry name" value="TraB_PrgY_gumN"/>
    <property type="match status" value="1"/>
</dbReference>
<dbReference type="PANTHER" id="PTHR40590:SF1">
    <property type="entry name" value="CYTOPLASMIC PROTEIN"/>
    <property type="match status" value="1"/>
</dbReference>
<keyword evidence="2" id="KW-1185">Reference proteome</keyword>
<dbReference type="InterPro" id="IPR002816">
    <property type="entry name" value="TraB/PrgY/GumN_fam"/>
</dbReference>
<dbReference type="PATRIC" id="fig|1329909.3.peg.3357"/>
<evidence type="ECO:0000313" key="1">
    <source>
        <dbReference type="EMBL" id="EQB01819.1"/>
    </source>
</evidence>
<dbReference type="PANTHER" id="PTHR40590">
    <property type="entry name" value="CYTOPLASMIC PROTEIN-RELATED"/>
    <property type="match status" value="1"/>
</dbReference>